<sequence length="90" mass="10230">MHKVLREFVPKVTIPFLDDIPMKGCAEEEKDETIDELTGCRKFVADHIRDVERILERLEEVHLTLSGAKSRPPVCAAEERQKVCLGVRAS</sequence>
<dbReference type="EMBL" id="JBJQOH010000008">
    <property type="protein sequence ID" value="KAL3676427.1"/>
    <property type="molecule type" value="Genomic_DNA"/>
</dbReference>
<reference evidence="1 2" key="1">
    <citation type="submission" date="2024-09" db="EMBL/GenBank/DDBJ databases">
        <title>Chromosome-scale assembly of Riccia sorocarpa.</title>
        <authorList>
            <person name="Paukszto L."/>
        </authorList>
    </citation>
    <scope>NUCLEOTIDE SEQUENCE [LARGE SCALE GENOMIC DNA]</scope>
    <source>
        <strain evidence="1">LP-2024</strain>
        <tissue evidence="1">Aerial parts of the thallus</tissue>
    </source>
</reference>
<protein>
    <submittedName>
        <fullName evidence="1">Uncharacterized protein</fullName>
    </submittedName>
</protein>
<gene>
    <name evidence="1" type="ORF">R1sor_026375</name>
</gene>
<dbReference type="AlphaFoldDB" id="A0ABD3GB83"/>
<organism evidence="1 2">
    <name type="scientific">Riccia sorocarpa</name>
    <dbReference type="NCBI Taxonomy" id="122646"/>
    <lineage>
        <taxon>Eukaryota</taxon>
        <taxon>Viridiplantae</taxon>
        <taxon>Streptophyta</taxon>
        <taxon>Embryophyta</taxon>
        <taxon>Marchantiophyta</taxon>
        <taxon>Marchantiopsida</taxon>
        <taxon>Marchantiidae</taxon>
        <taxon>Marchantiales</taxon>
        <taxon>Ricciaceae</taxon>
        <taxon>Riccia</taxon>
    </lineage>
</organism>
<proteinExistence type="predicted"/>
<dbReference type="InterPro" id="IPR043128">
    <property type="entry name" value="Rev_trsase/Diguanyl_cyclase"/>
</dbReference>
<comment type="caution">
    <text evidence="1">The sequence shown here is derived from an EMBL/GenBank/DDBJ whole genome shotgun (WGS) entry which is preliminary data.</text>
</comment>
<name>A0ABD3GB83_9MARC</name>
<evidence type="ECO:0000313" key="2">
    <source>
        <dbReference type="Proteomes" id="UP001633002"/>
    </source>
</evidence>
<dbReference type="Proteomes" id="UP001633002">
    <property type="component" value="Unassembled WGS sequence"/>
</dbReference>
<evidence type="ECO:0000313" key="1">
    <source>
        <dbReference type="EMBL" id="KAL3676427.1"/>
    </source>
</evidence>
<accession>A0ABD3GB83</accession>
<keyword evidence="2" id="KW-1185">Reference proteome</keyword>
<dbReference type="Gene3D" id="3.30.70.270">
    <property type="match status" value="1"/>
</dbReference>